<sequence>MIILLYAAIGLAAITVIGNLMLGKWNAQRLDTRIGERADSYMASLEREGVPEAMAAMGDAERRDVLLAAGREVRAESDKRFYIATIGGIIAFFVALGFAIEGAGTRDFVIALLIAVAALYGLNVFLYRTFKSRMAGRGIDIDRLKTG</sequence>
<evidence type="ECO:0000313" key="2">
    <source>
        <dbReference type="EMBL" id="SDG49654.1"/>
    </source>
</evidence>
<dbReference type="Proteomes" id="UP000199495">
    <property type="component" value="Unassembled WGS sequence"/>
</dbReference>
<keyword evidence="1" id="KW-1133">Transmembrane helix</keyword>
<protein>
    <submittedName>
        <fullName evidence="2">Uncharacterized protein</fullName>
    </submittedName>
</protein>
<keyword evidence="1" id="KW-0472">Membrane</keyword>
<feature type="transmembrane region" description="Helical" evidence="1">
    <location>
        <begin position="6"/>
        <end position="23"/>
    </location>
</feature>
<keyword evidence="1" id="KW-0812">Transmembrane</keyword>
<dbReference type="OrthoDB" id="7948779at2"/>
<gene>
    <name evidence="2" type="ORF">SAMN04487974_103209</name>
</gene>
<name>A0A1G7UQ63_9HYPH</name>
<feature type="transmembrane region" description="Helical" evidence="1">
    <location>
        <begin position="81"/>
        <end position="102"/>
    </location>
</feature>
<evidence type="ECO:0000256" key="1">
    <source>
        <dbReference type="SAM" id="Phobius"/>
    </source>
</evidence>
<dbReference type="EMBL" id="FNCS01000003">
    <property type="protein sequence ID" value="SDG49654.1"/>
    <property type="molecule type" value="Genomic_DNA"/>
</dbReference>
<proteinExistence type="predicted"/>
<organism evidence="2 3">
    <name type="scientific">Pelagibacterium luteolum</name>
    <dbReference type="NCBI Taxonomy" id="440168"/>
    <lineage>
        <taxon>Bacteria</taxon>
        <taxon>Pseudomonadati</taxon>
        <taxon>Pseudomonadota</taxon>
        <taxon>Alphaproteobacteria</taxon>
        <taxon>Hyphomicrobiales</taxon>
        <taxon>Devosiaceae</taxon>
        <taxon>Pelagibacterium</taxon>
    </lineage>
</organism>
<reference evidence="2 3" key="1">
    <citation type="submission" date="2016-10" db="EMBL/GenBank/DDBJ databases">
        <authorList>
            <person name="de Groot N.N."/>
        </authorList>
    </citation>
    <scope>NUCLEOTIDE SEQUENCE [LARGE SCALE GENOMIC DNA]</scope>
    <source>
        <strain evidence="2 3">CGMCC 1.10267</strain>
    </source>
</reference>
<dbReference type="RefSeq" id="WP_090594268.1">
    <property type="nucleotide sequence ID" value="NZ_FNCS01000003.1"/>
</dbReference>
<keyword evidence="3" id="KW-1185">Reference proteome</keyword>
<feature type="transmembrane region" description="Helical" evidence="1">
    <location>
        <begin position="108"/>
        <end position="127"/>
    </location>
</feature>
<accession>A0A1G7UQ63</accession>
<evidence type="ECO:0000313" key="3">
    <source>
        <dbReference type="Proteomes" id="UP000199495"/>
    </source>
</evidence>
<dbReference type="AlphaFoldDB" id="A0A1G7UQ63"/>